<comment type="caution">
    <text evidence="12">The sequence shown here is derived from an EMBL/GenBank/DDBJ whole genome shotgun (WGS) entry which is preliminary data.</text>
</comment>
<sequence length="680" mass="72940">MASFTELDQKCVNTIRLLAADTVQKANSGHPGAPMGMAPMAHALFSRVLNIDPKDAQWINRDRFVLSNGHASSLLYSMLHLCNCGVSLEEMQTFRQIGSRLAGHPESHDLPGVEVTTGPLGNGISSAVGLAIAEKHMAATFNKADAEIFNHNVYVFCGDGCLQEGVASEACSLAGTLGLDNLIVLYDDNKITIDGPTSLSFQEDVAKRFEAYGWEVHTVPNGDSDLAGILKAIEAAKARKNNKPQMLKVATTIGFGAKLQGTAKVHGSPLGDEDIERLKAAWGFGKEKFFVPAEVSTFYKDEVNKRQEAARQAWNAKFEAYKTKYPSEFATLDKYFIKGEIPSDLIAQLPQYKPTDKPEATRKSSEIVMAKIGELLPTVIGGSADLVGSTLAQIKNSSYMKSGDFTGRNIPFGIREHAMCAIGNGIAAFCKGMVPYVSTFFVFGPYALGAIRLAALSHLRVIHIFTHDSIGVGEDGPTHQPIETLTQFRALPNMYVFRPCDGRETVGAYAAALNATGTPSVLALSRQNLPQLENSSAEKVAQGAYTVYEAGTIAAGKAVILIATGSEVSLAIDAAKKLQDKVGVRVVSAPCLELFRAQPVPYKASLLPAGIPVVSVEAGATFAWNEFSHAQIGIDSFGVSAPASAVYAHFKLTPEHVADRVSQITTFYSGKVPHDLINKP</sequence>
<dbReference type="SUPFAM" id="SSF52518">
    <property type="entry name" value="Thiamin diphosphate-binding fold (THDP-binding)"/>
    <property type="match status" value="2"/>
</dbReference>
<dbReference type="Pfam" id="PF22613">
    <property type="entry name" value="Transketolase_C_1"/>
    <property type="match status" value="1"/>
</dbReference>
<dbReference type="InterPro" id="IPR005475">
    <property type="entry name" value="Transketolase-like_Pyr-bd"/>
</dbReference>
<comment type="catalytic activity">
    <reaction evidence="9 10">
        <text>D-sedoheptulose 7-phosphate + D-glyceraldehyde 3-phosphate = aldehydo-D-ribose 5-phosphate + D-xylulose 5-phosphate</text>
        <dbReference type="Rhea" id="RHEA:10508"/>
        <dbReference type="ChEBI" id="CHEBI:57483"/>
        <dbReference type="ChEBI" id="CHEBI:57737"/>
        <dbReference type="ChEBI" id="CHEBI:58273"/>
        <dbReference type="ChEBI" id="CHEBI:59776"/>
        <dbReference type="EC" id="2.2.1.1"/>
    </reaction>
</comment>
<evidence type="ECO:0000313" key="12">
    <source>
        <dbReference type="EMBL" id="KAK2963286.1"/>
    </source>
</evidence>
<evidence type="ECO:0000256" key="10">
    <source>
        <dbReference type="RuleBase" id="RU004996"/>
    </source>
</evidence>
<comment type="subunit">
    <text evidence="3 10">Homodimer.</text>
</comment>
<keyword evidence="13" id="KW-1185">Reference proteome</keyword>
<dbReference type="InterPro" id="IPR049557">
    <property type="entry name" value="Transketolase_CS"/>
</dbReference>
<dbReference type="InterPro" id="IPR005474">
    <property type="entry name" value="Transketolase_N"/>
</dbReference>
<dbReference type="PROSITE" id="PS00801">
    <property type="entry name" value="TRANSKETOLASE_1"/>
    <property type="match status" value="1"/>
</dbReference>
<evidence type="ECO:0000256" key="9">
    <source>
        <dbReference type="ARBA" id="ARBA00049473"/>
    </source>
</evidence>
<dbReference type="InterPro" id="IPR029061">
    <property type="entry name" value="THDP-binding"/>
</dbReference>
<keyword evidence="6 10" id="KW-0479">Metal-binding</keyword>
<evidence type="ECO:0000256" key="2">
    <source>
        <dbReference type="ARBA" id="ARBA00007131"/>
    </source>
</evidence>
<dbReference type="CDD" id="cd02012">
    <property type="entry name" value="TPP_TK"/>
    <property type="match status" value="1"/>
</dbReference>
<feature type="domain" description="Transketolase-like pyrimidine-binding" evidence="11">
    <location>
        <begin position="359"/>
        <end position="531"/>
    </location>
</feature>
<evidence type="ECO:0000256" key="1">
    <source>
        <dbReference type="ARBA" id="ARBA00001941"/>
    </source>
</evidence>
<comment type="similarity">
    <text evidence="2 10">Belongs to the transketolase family.</text>
</comment>
<evidence type="ECO:0000256" key="6">
    <source>
        <dbReference type="ARBA" id="ARBA00022723"/>
    </source>
</evidence>
<dbReference type="Proteomes" id="UP001281761">
    <property type="component" value="Unassembled WGS sequence"/>
</dbReference>
<dbReference type="EMBL" id="JARBJD010000007">
    <property type="protein sequence ID" value="KAK2963286.1"/>
    <property type="molecule type" value="Genomic_DNA"/>
</dbReference>
<comment type="function">
    <text evidence="10">Catalyzes the transfer of a two-carbon ketol group from a ketose donor to an aldose acceptor, via a covalent intermediate with the cofactor thiamine pyrophosphate.</text>
</comment>
<dbReference type="PROSITE" id="PS00802">
    <property type="entry name" value="TRANSKETOLASE_2"/>
    <property type="match status" value="1"/>
</dbReference>
<dbReference type="InterPro" id="IPR009014">
    <property type="entry name" value="Transketo_C/PFOR_II"/>
</dbReference>
<name>A0ABQ9YHP7_9EUKA</name>
<dbReference type="InterPro" id="IPR055152">
    <property type="entry name" value="Transketolase-like_C_2"/>
</dbReference>
<proteinExistence type="inferred from homology"/>
<dbReference type="EC" id="2.2.1.1" evidence="4 10"/>
<keyword evidence="5 10" id="KW-0808">Transferase</keyword>
<dbReference type="PANTHER" id="PTHR43522:SF2">
    <property type="entry name" value="TRANSKETOLASE 1-RELATED"/>
    <property type="match status" value="1"/>
</dbReference>
<dbReference type="GO" id="GO:0004802">
    <property type="term" value="F:transketolase activity"/>
    <property type="evidence" value="ECO:0007669"/>
    <property type="project" value="UniProtKB-EC"/>
</dbReference>
<evidence type="ECO:0000256" key="4">
    <source>
        <dbReference type="ARBA" id="ARBA00013152"/>
    </source>
</evidence>
<reference evidence="12 13" key="1">
    <citation type="journal article" date="2022" name="bioRxiv">
        <title>Genomics of Preaxostyla Flagellates Illuminates Evolutionary Transitions and the Path Towards Mitochondrial Loss.</title>
        <authorList>
            <person name="Novak L.V.F."/>
            <person name="Treitli S.C."/>
            <person name="Pyrih J."/>
            <person name="Halakuc P."/>
            <person name="Pipaliya S.V."/>
            <person name="Vacek V."/>
            <person name="Brzon O."/>
            <person name="Soukal P."/>
            <person name="Eme L."/>
            <person name="Dacks J.B."/>
            <person name="Karnkowska A."/>
            <person name="Elias M."/>
            <person name="Hampl V."/>
        </authorList>
    </citation>
    <scope>NUCLEOTIDE SEQUENCE [LARGE SCALE GENOMIC DNA]</scope>
    <source>
        <strain evidence="12">NAU3</strain>
        <tissue evidence="12">Gut</tissue>
    </source>
</reference>
<dbReference type="InterPro" id="IPR005478">
    <property type="entry name" value="Transketolase_bac-like"/>
</dbReference>
<comment type="cofactor">
    <cofactor evidence="10">
        <name>thiamine diphosphate</name>
        <dbReference type="ChEBI" id="CHEBI:58937"/>
    </cofactor>
    <text evidence="10">Binds 1 thiamine pyrophosphate per subunit.</text>
</comment>
<accession>A0ABQ9YHP7</accession>
<dbReference type="InterPro" id="IPR033247">
    <property type="entry name" value="Transketolase_fam"/>
</dbReference>
<dbReference type="SMART" id="SM00861">
    <property type="entry name" value="Transket_pyr"/>
    <property type="match status" value="1"/>
</dbReference>
<protein>
    <recommendedName>
        <fullName evidence="4 10">Transketolase</fullName>
        <ecNumber evidence="4 10">2.2.1.1</ecNumber>
    </recommendedName>
</protein>
<dbReference type="InterPro" id="IPR020826">
    <property type="entry name" value="Transketolase_BS"/>
</dbReference>
<dbReference type="PANTHER" id="PTHR43522">
    <property type="entry name" value="TRANSKETOLASE"/>
    <property type="match status" value="1"/>
</dbReference>
<keyword evidence="10" id="KW-0106">Calcium</keyword>
<evidence type="ECO:0000256" key="5">
    <source>
        <dbReference type="ARBA" id="ARBA00022679"/>
    </source>
</evidence>
<evidence type="ECO:0000313" key="13">
    <source>
        <dbReference type="Proteomes" id="UP001281761"/>
    </source>
</evidence>
<keyword evidence="8 10" id="KW-0786">Thiamine pyrophosphate</keyword>
<dbReference type="NCBIfam" id="TIGR00232">
    <property type="entry name" value="tktlase_bact"/>
    <property type="match status" value="1"/>
</dbReference>
<organism evidence="12 13">
    <name type="scientific">Blattamonas nauphoetae</name>
    <dbReference type="NCBI Taxonomy" id="2049346"/>
    <lineage>
        <taxon>Eukaryota</taxon>
        <taxon>Metamonada</taxon>
        <taxon>Preaxostyla</taxon>
        <taxon>Oxymonadida</taxon>
        <taxon>Blattamonas</taxon>
    </lineage>
</organism>
<evidence type="ECO:0000259" key="11">
    <source>
        <dbReference type="SMART" id="SM00861"/>
    </source>
</evidence>
<dbReference type="Gene3D" id="3.40.50.920">
    <property type="match status" value="1"/>
</dbReference>
<comment type="cofactor">
    <cofactor evidence="1">
        <name>Co(2+)</name>
        <dbReference type="ChEBI" id="CHEBI:48828"/>
    </cofactor>
</comment>
<keyword evidence="7 10" id="KW-0460">Magnesium</keyword>
<dbReference type="Gene3D" id="3.40.50.970">
    <property type="match status" value="2"/>
</dbReference>
<dbReference type="SUPFAM" id="SSF52922">
    <property type="entry name" value="TK C-terminal domain-like"/>
    <property type="match status" value="1"/>
</dbReference>
<comment type="cofactor">
    <cofactor evidence="10">
        <name>Mg(2+)</name>
        <dbReference type="ChEBI" id="CHEBI:18420"/>
    </cofactor>
    <cofactor evidence="10">
        <name>Ca(2+)</name>
        <dbReference type="ChEBI" id="CHEBI:29108"/>
    </cofactor>
    <cofactor evidence="10">
        <name>Mn(2+)</name>
        <dbReference type="ChEBI" id="CHEBI:29035"/>
    </cofactor>
    <cofactor evidence="10">
        <name>Co(2+)</name>
        <dbReference type="ChEBI" id="CHEBI:48828"/>
    </cofactor>
    <text evidence="10">Binds 1 Mg(2+) ion per subunit. Can also utilize other divalent metal cations, such as Ca(2+), Mn(2+) and Co(2+).</text>
</comment>
<evidence type="ECO:0000256" key="3">
    <source>
        <dbReference type="ARBA" id="ARBA00011738"/>
    </source>
</evidence>
<dbReference type="Pfam" id="PF00456">
    <property type="entry name" value="Transketolase_N"/>
    <property type="match status" value="1"/>
</dbReference>
<dbReference type="CDD" id="cd07033">
    <property type="entry name" value="TPP_PYR_DXS_TK_like"/>
    <property type="match status" value="1"/>
</dbReference>
<dbReference type="Pfam" id="PF02779">
    <property type="entry name" value="Transket_pyr"/>
    <property type="match status" value="1"/>
</dbReference>
<gene>
    <name evidence="12" type="ORF">BLNAU_1819</name>
</gene>
<evidence type="ECO:0000256" key="8">
    <source>
        <dbReference type="ARBA" id="ARBA00023052"/>
    </source>
</evidence>
<evidence type="ECO:0000256" key="7">
    <source>
        <dbReference type="ARBA" id="ARBA00022842"/>
    </source>
</evidence>